<evidence type="ECO:0000313" key="2">
    <source>
        <dbReference type="Proteomes" id="UP000789831"/>
    </source>
</evidence>
<sequence>MVLIGNNLKDALEIHQDGTAGNTTCTFIIKVKDALAIHRDGTAGNATFALKRISPPFSQISRSCVVERSGCQDEENDVNQEEAGEETKFCHFE</sequence>
<accession>A0A9N9CSQ2</accession>
<feature type="non-terminal residue" evidence="1">
    <location>
        <position position="93"/>
    </location>
</feature>
<dbReference type="EMBL" id="CAJVPL010002575">
    <property type="protein sequence ID" value="CAG8614241.1"/>
    <property type="molecule type" value="Genomic_DNA"/>
</dbReference>
<reference evidence="1" key="1">
    <citation type="submission" date="2021-06" db="EMBL/GenBank/DDBJ databases">
        <authorList>
            <person name="Kallberg Y."/>
            <person name="Tangrot J."/>
            <person name="Rosling A."/>
        </authorList>
    </citation>
    <scope>NUCLEOTIDE SEQUENCE</scope>
    <source>
        <strain evidence="1">MT106</strain>
    </source>
</reference>
<organism evidence="1 2">
    <name type="scientific">Ambispora gerdemannii</name>
    <dbReference type="NCBI Taxonomy" id="144530"/>
    <lineage>
        <taxon>Eukaryota</taxon>
        <taxon>Fungi</taxon>
        <taxon>Fungi incertae sedis</taxon>
        <taxon>Mucoromycota</taxon>
        <taxon>Glomeromycotina</taxon>
        <taxon>Glomeromycetes</taxon>
        <taxon>Archaeosporales</taxon>
        <taxon>Ambisporaceae</taxon>
        <taxon>Ambispora</taxon>
    </lineage>
</organism>
<proteinExistence type="predicted"/>
<evidence type="ECO:0000313" key="1">
    <source>
        <dbReference type="EMBL" id="CAG8614241.1"/>
    </source>
</evidence>
<gene>
    <name evidence="1" type="ORF">AGERDE_LOCUS9748</name>
</gene>
<name>A0A9N9CSQ2_9GLOM</name>
<keyword evidence="2" id="KW-1185">Reference proteome</keyword>
<dbReference type="AlphaFoldDB" id="A0A9N9CSQ2"/>
<protein>
    <submittedName>
        <fullName evidence="1">10476_t:CDS:1</fullName>
    </submittedName>
</protein>
<comment type="caution">
    <text evidence="1">The sequence shown here is derived from an EMBL/GenBank/DDBJ whole genome shotgun (WGS) entry which is preliminary data.</text>
</comment>
<dbReference type="Proteomes" id="UP000789831">
    <property type="component" value="Unassembled WGS sequence"/>
</dbReference>